<keyword evidence="1" id="KW-0677">Repeat</keyword>
<dbReference type="SMART" id="SM00248">
    <property type="entry name" value="ANK"/>
    <property type="match status" value="5"/>
</dbReference>
<dbReference type="InterPro" id="IPR036770">
    <property type="entry name" value="Ankyrin_rpt-contain_sf"/>
</dbReference>
<organism evidence="5 6">
    <name type="scientific">Polynucleobacter tropicus</name>
    <dbReference type="NCBI Taxonomy" id="1743174"/>
    <lineage>
        <taxon>Bacteria</taxon>
        <taxon>Pseudomonadati</taxon>
        <taxon>Pseudomonadota</taxon>
        <taxon>Betaproteobacteria</taxon>
        <taxon>Burkholderiales</taxon>
        <taxon>Burkholderiaceae</taxon>
        <taxon>Polynucleobacter</taxon>
    </lineage>
</organism>
<feature type="repeat" description="ANK" evidence="3">
    <location>
        <begin position="159"/>
        <end position="191"/>
    </location>
</feature>
<gene>
    <name evidence="5" type="ORF">DCO17_05150</name>
</gene>
<dbReference type="InterPro" id="IPR002110">
    <property type="entry name" value="Ankyrin_rpt"/>
</dbReference>
<dbReference type="GO" id="GO:0085020">
    <property type="term" value="P:protein K6-linked ubiquitination"/>
    <property type="evidence" value="ECO:0007669"/>
    <property type="project" value="TreeGrafter"/>
</dbReference>
<dbReference type="Gene3D" id="1.25.40.20">
    <property type="entry name" value="Ankyrin repeat-containing domain"/>
    <property type="match status" value="1"/>
</dbReference>
<keyword evidence="2 3" id="KW-0040">ANK repeat</keyword>
<dbReference type="KEGG" id="ptrp:DCO17_05150"/>
<reference evidence="5 6" key="1">
    <citation type="submission" date="2018-04" db="EMBL/GenBank/DDBJ databases">
        <title>Polynucleobacter sp. UH21B genome.</title>
        <authorList>
            <person name="Hahn M.W."/>
        </authorList>
    </citation>
    <scope>NUCLEOTIDE SEQUENCE [LARGE SCALE GENOMIC DNA]</scope>
    <source>
        <strain evidence="5 6">MWH-UH21B</strain>
    </source>
</reference>
<evidence type="ECO:0000256" key="4">
    <source>
        <dbReference type="SAM" id="SignalP"/>
    </source>
</evidence>
<evidence type="ECO:0000256" key="2">
    <source>
        <dbReference type="ARBA" id="ARBA00023043"/>
    </source>
</evidence>
<proteinExistence type="predicted"/>
<evidence type="ECO:0000256" key="1">
    <source>
        <dbReference type="ARBA" id="ARBA00022737"/>
    </source>
</evidence>
<protein>
    <submittedName>
        <fullName evidence="5">Uncharacterized protein</fullName>
    </submittedName>
</protein>
<dbReference type="PANTHER" id="PTHR24171">
    <property type="entry name" value="ANKYRIN REPEAT DOMAIN-CONTAINING PROTEIN 39-RELATED"/>
    <property type="match status" value="1"/>
</dbReference>
<dbReference type="PRINTS" id="PR01415">
    <property type="entry name" value="ANKYRIN"/>
</dbReference>
<accession>A0A6M9Q0X9</accession>
<feature type="chain" id="PRO_5026888958" evidence="4">
    <location>
        <begin position="25"/>
        <end position="236"/>
    </location>
</feature>
<evidence type="ECO:0000313" key="6">
    <source>
        <dbReference type="Proteomes" id="UP000503312"/>
    </source>
</evidence>
<dbReference type="PROSITE" id="PS50297">
    <property type="entry name" value="ANK_REP_REGION"/>
    <property type="match status" value="2"/>
</dbReference>
<dbReference type="RefSeq" id="WP_173955715.1">
    <property type="nucleotide sequence ID" value="NZ_CP028942.1"/>
</dbReference>
<evidence type="ECO:0000256" key="3">
    <source>
        <dbReference type="PROSITE-ProRule" id="PRU00023"/>
    </source>
</evidence>
<dbReference type="Proteomes" id="UP000503312">
    <property type="component" value="Chromosome"/>
</dbReference>
<feature type="signal peptide" evidence="4">
    <location>
        <begin position="1"/>
        <end position="24"/>
    </location>
</feature>
<evidence type="ECO:0000313" key="5">
    <source>
        <dbReference type="EMBL" id="QKM64675.1"/>
    </source>
</evidence>
<dbReference type="GO" id="GO:0004842">
    <property type="term" value="F:ubiquitin-protein transferase activity"/>
    <property type="evidence" value="ECO:0007669"/>
    <property type="project" value="TreeGrafter"/>
</dbReference>
<keyword evidence="6" id="KW-1185">Reference proteome</keyword>
<dbReference type="EMBL" id="CP028942">
    <property type="protein sequence ID" value="QKM64675.1"/>
    <property type="molecule type" value="Genomic_DNA"/>
</dbReference>
<dbReference type="Pfam" id="PF12796">
    <property type="entry name" value="Ank_2"/>
    <property type="match status" value="1"/>
</dbReference>
<dbReference type="PROSITE" id="PS50088">
    <property type="entry name" value="ANK_REPEAT"/>
    <property type="match status" value="2"/>
</dbReference>
<dbReference type="SUPFAM" id="SSF48403">
    <property type="entry name" value="Ankyrin repeat"/>
    <property type="match status" value="1"/>
</dbReference>
<dbReference type="PANTHER" id="PTHR24171:SF8">
    <property type="entry name" value="BRCA1-ASSOCIATED RING DOMAIN PROTEIN 1"/>
    <property type="match status" value="1"/>
</dbReference>
<keyword evidence="4" id="KW-0732">Signal</keyword>
<sequence length="236" mass="25826">MYFLKKCSLVFGLLLTVAAFKVGAQTTSQAEDFAKAAKFDDVSEVKSLISKGVSPNIVDSKGNPMLVLAIKDRSTKVTEVLLQNRNIDVDLSNKYGETPLMMASIEGDLPLVKTLVLQNKARIDHIGWTPLHYACAKGNLDVAKFLVANGAVVDSNALNGTTPLMMAVQSGNEDLIRFLLENGADIRLRNTQGFSAIDIAEIYDKPWIADGLKSRWQRLYKQPYPGPLKALPTKAT</sequence>
<name>A0A6M9Q0X9_9BURK</name>
<feature type="repeat" description="ANK" evidence="3">
    <location>
        <begin position="126"/>
        <end position="158"/>
    </location>
</feature>
<dbReference type="AlphaFoldDB" id="A0A6M9Q0X9"/>